<evidence type="ECO:0000259" key="1">
    <source>
        <dbReference type="Pfam" id="PF09643"/>
    </source>
</evidence>
<dbReference type="NCBIfam" id="TIGR01671">
    <property type="entry name" value="phage_TIGR01671"/>
    <property type="match status" value="1"/>
</dbReference>
<accession>A0A141E0J5</accession>
<sequence>MIPKFRVWVKIGKRMVFSDDILAIDYENKEIVTQQVYFENGLPDDRDIYCYDFDEIELMQSTGLKDKNGKEVFIGDIVKCTRGCLHEVYLEKEYGGTFIGGMPAVYLKGFGDGYAWTEYEEIIGNIYENPELLED</sequence>
<dbReference type="Proteomes" id="UP000258143">
    <property type="component" value="Segment"/>
</dbReference>
<reference evidence="2 3" key="1">
    <citation type="journal article" date="2016" name="PLoS Biol.">
        <title>Horizontal DNA Transfer Mechanisms of Bacteria as Weapons of Intragenomic Conflict.</title>
        <authorList>
            <person name="Croucher N.J."/>
            <person name="Mostowy R."/>
            <person name="Wymant C."/>
            <person name="Turner P."/>
            <person name="Bentley S.D."/>
            <person name="Fraser C."/>
        </authorList>
    </citation>
    <scope>NUCLEOTIDE SEQUENCE [LARGE SCALE GENOMIC DNA]</scope>
</reference>
<organism evidence="2 3">
    <name type="scientific">Streptococcus phage phiARI0285-1</name>
    <dbReference type="NCBI Taxonomy" id="1701817"/>
    <lineage>
        <taxon>Viruses</taxon>
        <taxon>Duplodnaviria</taxon>
        <taxon>Heunggongvirae</taxon>
        <taxon>Uroviricota</taxon>
        <taxon>Caudoviricetes</taxon>
        <taxon>Ferrettivirinae</taxon>
        <taxon>Hinxtonvirus</taxon>
        <taxon>Hinxtonvirus ARI02851</taxon>
    </lineage>
</organism>
<name>A0A141E0J5_9CAUD</name>
<evidence type="ECO:0000313" key="3">
    <source>
        <dbReference type="Proteomes" id="UP000258143"/>
    </source>
</evidence>
<feature type="domain" description="YopX protein" evidence="1">
    <location>
        <begin position="4"/>
        <end position="134"/>
    </location>
</feature>
<dbReference type="InterPro" id="IPR010024">
    <property type="entry name" value="CHP16711"/>
</dbReference>
<evidence type="ECO:0000313" key="2">
    <source>
        <dbReference type="EMBL" id="ALA47254.1"/>
    </source>
</evidence>
<gene>
    <name evidence="2" type="ORF">phiARI0285-1_24</name>
</gene>
<keyword evidence="3" id="KW-1185">Reference proteome</keyword>
<protein>
    <submittedName>
        <fullName evidence="2">YopX domain protein</fullName>
    </submittedName>
</protein>
<dbReference type="EMBL" id="KT337345">
    <property type="protein sequence ID" value="ALA47254.1"/>
    <property type="molecule type" value="Genomic_DNA"/>
</dbReference>
<proteinExistence type="predicted"/>
<dbReference type="Pfam" id="PF09643">
    <property type="entry name" value="YopX"/>
    <property type="match status" value="1"/>
</dbReference>
<dbReference type="InterPro" id="IPR019096">
    <property type="entry name" value="YopX_protein"/>
</dbReference>
<dbReference type="SUPFAM" id="SSF159006">
    <property type="entry name" value="YopX-like"/>
    <property type="match status" value="1"/>
</dbReference>
<dbReference type="Gene3D" id="2.30.30.290">
    <property type="entry name" value="YopX-like domains"/>
    <property type="match status" value="1"/>
</dbReference>
<dbReference type="InterPro" id="IPR023385">
    <property type="entry name" value="YopX-like_C"/>
</dbReference>